<dbReference type="GO" id="GO:0005829">
    <property type="term" value="C:cytosol"/>
    <property type="evidence" value="ECO:0007669"/>
    <property type="project" value="TreeGrafter"/>
</dbReference>
<dbReference type="GO" id="GO:0009249">
    <property type="term" value="P:protein lipoylation"/>
    <property type="evidence" value="ECO:0007669"/>
    <property type="project" value="TreeGrafter"/>
</dbReference>
<reference evidence="6 7" key="1">
    <citation type="submission" date="2016-11" db="EMBL/GenBank/DDBJ databases">
        <authorList>
            <person name="Jaros S."/>
            <person name="Januszkiewicz K."/>
            <person name="Wedrychowicz H."/>
        </authorList>
    </citation>
    <scope>NUCLEOTIDE SEQUENCE [LARGE SCALE GENOMIC DNA]</scope>
    <source>
        <strain evidence="6 7">DSM 3090</strain>
    </source>
</reference>
<dbReference type="AlphaFoldDB" id="A0A1M6SPJ9"/>
<dbReference type="InterPro" id="IPR033753">
    <property type="entry name" value="GCV_H/Fam206"/>
</dbReference>
<protein>
    <recommendedName>
        <fullName evidence="3">Glycine cleavage system H protein</fullName>
    </recommendedName>
</protein>
<dbReference type="EMBL" id="FRAD01000030">
    <property type="protein sequence ID" value="SHK46643.1"/>
    <property type="molecule type" value="Genomic_DNA"/>
</dbReference>
<comment type="similarity">
    <text evidence="1 3">Belongs to the GcvH family.</text>
</comment>
<keyword evidence="2 3" id="KW-0450">Lipoyl</keyword>
<dbReference type="STRING" id="1121331.SAMN02745248_02607"/>
<dbReference type="InterPro" id="IPR000089">
    <property type="entry name" value="Biotin_lipoyl"/>
</dbReference>
<dbReference type="PANTHER" id="PTHR11715:SF3">
    <property type="entry name" value="GLYCINE CLEAVAGE SYSTEM H PROTEIN-RELATED"/>
    <property type="match status" value="1"/>
</dbReference>
<dbReference type="InterPro" id="IPR011053">
    <property type="entry name" value="Single_hybrid_motif"/>
</dbReference>
<feature type="modified residue" description="N6-lipoyllysine" evidence="3 4">
    <location>
        <position position="64"/>
    </location>
</feature>
<comment type="cofactor">
    <cofactor evidence="3">
        <name>(R)-lipoate</name>
        <dbReference type="ChEBI" id="CHEBI:83088"/>
    </cofactor>
    <text evidence="3">Binds 1 lipoyl cofactor covalently.</text>
</comment>
<proteinExistence type="inferred from homology"/>
<dbReference type="HAMAP" id="MF_00272">
    <property type="entry name" value="GcvH"/>
    <property type="match status" value="1"/>
</dbReference>
<dbReference type="Pfam" id="PF01597">
    <property type="entry name" value="GCV_H"/>
    <property type="match status" value="1"/>
</dbReference>
<evidence type="ECO:0000256" key="3">
    <source>
        <dbReference type="HAMAP-Rule" id="MF_00272"/>
    </source>
</evidence>
<dbReference type="Proteomes" id="UP000183952">
    <property type="component" value="Unassembled WGS sequence"/>
</dbReference>
<dbReference type="GO" id="GO:0019464">
    <property type="term" value="P:glycine decarboxylation via glycine cleavage system"/>
    <property type="evidence" value="ECO:0007669"/>
    <property type="project" value="UniProtKB-UniRule"/>
</dbReference>
<comment type="subunit">
    <text evidence="3">The glycine cleavage system is composed of four proteins: P, T, L and H.</text>
</comment>
<feature type="domain" description="Lipoyl-binding" evidence="5">
    <location>
        <begin position="23"/>
        <end position="104"/>
    </location>
</feature>
<organism evidence="6 7">
    <name type="scientific">Hathewaya proteolytica DSM 3090</name>
    <dbReference type="NCBI Taxonomy" id="1121331"/>
    <lineage>
        <taxon>Bacteria</taxon>
        <taxon>Bacillati</taxon>
        <taxon>Bacillota</taxon>
        <taxon>Clostridia</taxon>
        <taxon>Eubacteriales</taxon>
        <taxon>Clostridiaceae</taxon>
        <taxon>Hathewaya</taxon>
    </lineage>
</organism>
<dbReference type="GO" id="GO:0005960">
    <property type="term" value="C:glycine cleavage complex"/>
    <property type="evidence" value="ECO:0007669"/>
    <property type="project" value="InterPro"/>
</dbReference>
<evidence type="ECO:0000256" key="1">
    <source>
        <dbReference type="ARBA" id="ARBA00009249"/>
    </source>
</evidence>
<evidence type="ECO:0000256" key="2">
    <source>
        <dbReference type="ARBA" id="ARBA00022823"/>
    </source>
</evidence>
<dbReference type="NCBIfam" id="NF002270">
    <property type="entry name" value="PRK01202.1"/>
    <property type="match status" value="1"/>
</dbReference>
<dbReference type="OrthoDB" id="9796712at2"/>
<dbReference type="NCBIfam" id="TIGR00527">
    <property type="entry name" value="gcvH"/>
    <property type="match status" value="1"/>
</dbReference>
<comment type="function">
    <text evidence="3">The glycine cleavage system catalyzes the degradation of glycine. The H protein shuttles the methylamine group of glycine from the P protein to the T protein.</text>
</comment>
<dbReference type="Gene3D" id="2.40.50.100">
    <property type="match status" value="1"/>
</dbReference>
<gene>
    <name evidence="3" type="primary">gcvH</name>
    <name evidence="6" type="ORF">SAMN02745248_02607</name>
</gene>
<dbReference type="SUPFAM" id="SSF51230">
    <property type="entry name" value="Single hybrid motif"/>
    <property type="match status" value="1"/>
</dbReference>
<evidence type="ECO:0000259" key="5">
    <source>
        <dbReference type="PROSITE" id="PS50968"/>
    </source>
</evidence>
<dbReference type="InterPro" id="IPR002930">
    <property type="entry name" value="GCV_H"/>
</dbReference>
<name>A0A1M6SPJ9_9CLOT</name>
<keyword evidence="7" id="KW-1185">Reference proteome</keyword>
<evidence type="ECO:0000313" key="6">
    <source>
        <dbReference type="EMBL" id="SHK46643.1"/>
    </source>
</evidence>
<dbReference type="CDD" id="cd06848">
    <property type="entry name" value="GCS_H"/>
    <property type="match status" value="1"/>
</dbReference>
<dbReference type="PROSITE" id="PS50968">
    <property type="entry name" value="BIOTINYL_LIPOYL"/>
    <property type="match status" value="1"/>
</dbReference>
<dbReference type="InterPro" id="IPR017453">
    <property type="entry name" value="GCV_H_sub"/>
</dbReference>
<dbReference type="RefSeq" id="WP_072904494.1">
    <property type="nucleotide sequence ID" value="NZ_FRAD01000030.1"/>
</dbReference>
<dbReference type="PANTHER" id="PTHR11715">
    <property type="entry name" value="GLYCINE CLEAVAGE SYSTEM H PROTEIN"/>
    <property type="match status" value="1"/>
</dbReference>
<evidence type="ECO:0000313" key="7">
    <source>
        <dbReference type="Proteomes" id="UP000183952"/>
    </source>
</evidence>
<evidence type="ECO:0000256" key="4">
    <source>
        <dbReference type="PIRSR" id="PIRSR617453-50"/>
    </source>
</evidence>
<sequence length="125" mass="13841">MSIPKNVMYTKSHEWVETVDENTVRIGLTEFAAQELGDLVFINLPDVGDDATVGESLCDVESVKAVSDVFSPVTGTVKAINEELEDSPEKINEDSFGTWIAEIENVTDKEELLTAEEYEKLVEEA</sequence>
<accession>A0A1M6SPJ9</accession>